<keyword evidence="5" id="KW-1185">Reference proteome</keyword>
<reference evidence="4" key="5">
    <citation type="submission" date="2015-06" db="UniProtKB">
        <authorList>
            <consortium name="EnsemblFungi"/>
        </authorList>
    </citation>
    <scope>IDENTIFICATION</scope>
    <source>
        <strain evidence="4">ATCC 64411</strain>
    </source>
</reference>
<reference evidence="3" key="2">
    <citation type="submission" date="2010-05" db="EMBL/GenBank/DDBJ databases">
        <title>The Genome Sequence of Magnaporthe poae strain ATCC 64411.</title>
        <authorList>
            <consortium name="The Broad Institute Genome Sequencing Platform"/>
            <consortium name="Broad Institute Genome Sequencing Center for Infectious Disease"/>
            <person name="Ma L.-J."/>
            <person name="Dead R."/>
            <person name="Young S."/>
            <person name="Zeng Q."/>
            <person name="Koehrsen M."/>
            <person name="Alvarado L."/>
            <person name="Berlin A."/>
            <person name="Chapman S.B."/>
            <person name="Chen Z."/>
            <person name="Freedman E."/>
            <person name="Gellesch M."/>
            <person name="Goldberg J."/>
            <person name="Griggs A."/>
            <person name="Gujja S."/>
            <person name="Heilman E.R."/>
            <person name="Heiman D."/>
            <person name="Hepburn T."/>
            <person name="Howarth C."/>
            <person name="Jen D."/>
            <person name="Larson L."/>
            <person name="Mehta T."/>
            <person name="Neiman D."/>
            <person name="Pearson M."/>
            <person name="Roberts A."/>
            <person name="Saif S."/>
            <person name="Shea T."/>
            <person name="Shenoy N."/>
            <person name="Sisk P."/>
            <person name="Stolte C."/>
            <person name="Sykes S."/>
            <person name="Walk T."/>
            <person name="White J."/>
            <person name="Yandava C."/>
            <person name="Haas B."/>
            <person name="Nusbaum C."/>
            <person name="Birren B."/>
        </authorList>
    </citation>
    <scope>NUCLEOTIDE SEQUENCE</scope>
    <source>
        <strain evidence="3">ATCC 64411</strain>
    </source>
</reference>
<evidence type="ECO:0000256" key="2">
    <source>
        <dbReference type="ARBA" id="ARBA00008837"/>
    </source>
</evidence>
<evidence type="ECO:0000313" key="4">
    <source>
        <dbReference type="EnsemblFungi" id="MAPG_10804T0"/>
    </source>
</evidence>
<dbReference type="InterPro" id="IPR018627">
    <property type="entry name" value="ELP6"/>
</dbReference>
<reference evidence="3" key="3">
    <citation type="submission" date="2011-03" db="EMBL/GenBank/DDBJ databases">
        <title>Annotation of Magnaporthe poae ATCC 64411.</title>
        <authorList>
            <person name="Ma L.-J."/>
            <person name="Dead R."/>
            <person name="Young S.K."/>
            <person name="Zeng Q."/>
            <person name="Gargeya S."/>
            <person name="Fitzgerald M."/>
            <person name="Haas B."/>
            <person name="Abouelleil A."/>
            <person name="Alvarado L."/>
            <person name="Arachchi H.M."/>
            <person name="Berlin A."/>
            <person name="Brown A."/>
            <person name="Chapman S.B."/>
            <person name="Chen Z."/>
            <person name="Dunbar C."/>
            <person name="Freedman E."/>
            <person name="Gearin G."/>
            <person name="Gellesch M."/>
            <person name="Goldberg J."/>
            <person name="Griggs A."/>
            <person name="Gujja S."/>
            <person name="Heiman D."/>
            <person name="Howarth C."/>
            <person name="Larson L."/>
            <person name="Lui A."/>
            <person name="MacDonald P.J.P."/>
            <person name="Mehta T."/>
            <person name="Montmayeur A."/>
            <person name="Murphy C."/>
            <person name="Neiman D."/>
            <person name="Pearson M."/>
            <person name="Priest M."/>
            <person name="Roberts A."/>
            <person name="Saif S."/>
            <person name="Shea T."/>
            <person name="Shenoy N."/>
            <person name="Sisk P."/>
            <person name="Stolte C."/>
            <person name="Sykes S."/>
            <person name="Yandava C."/>
            <person name="Wortman J."/>
            <person name="Nusbaum C."/>
            <person name="Birren B."/>
        </authorList>
    </citation>
    <scope>NUCLEOTIDE SEQUENCE</scope>
    <source>
        <strain evidence="3">ATCC 64411</strain>
    </source>
</reference>
<comment type="pathway">
    <text evidence="1">tRNA modification; 5-methoxycarbonylmethyl-2-thiouridine-tRNA biosynthesis.</text>
</comment>
<dbReference type="CDD" id="cd19495">
    <property type="entry name" value="Elp6"/>
    <property type="match status" value="1"/>
</dbReference>
<dbReference type="EMBL" id="GL876978">
    <property type="protein sequence ID" value="KLU91855.1"/>
    <property type="molecule type" value="Genomic_DNA"/>
</dbReference>
<dbReference type="EMBL" id="ADBL01002669">
    <property type="status" value="NOT_ANNOTATED_CDS"/>
    <property type="molecule type" value="Genomic_DNA"/>
</dbReference>
<dbReference type="PANTHER" id="PTHR16184">
    <property type="entry name" value="ELONGATOR COMPLEX PROTEIN 6"/>
    <property type="match status" value="1"/>
</dbReference>
<evidence type="ECO:0000313" key="3">
    <source>
        <dbReference type="EMBL" id="KLU91855.1"/>
    </source>
</evidence>
<dbReference type="PANTHER" id="PTHR16184:SF6">
    <property type="entry name" value="ELONGATOR COMPLEX PROTEIN 6"/>
    <property type="match status" value="1"/>
</dbReference>
<reference evidence="5" key="1">
    <citation type="submission" date="2010-05" db="EMBL/GenBank/DDBJ databases">
        <title>The genome sequence of Magnaporthe poae strain ATCC 64411.</title>
        <authorList>
            <person name="Ma L.-J."/>
            <person name="Dead R."/>
            <person name="Young S."/>
            <person name="Zeng Q."/>
            <person name="Koehrsen M."/>
            <person name="Alvarado L."/>
            <person name="Berlin A."/>
            <person name="Chapman S.B."/>
            <person name="Chen Z."/>
            <person name="Freedman E."/>
            <person name="Gellesch M."/>
            <person name="Goldberg J."/>
            <person name="Griggs A."/>
            <person name="Gujja S."/>
            <person name="Heilman E.R."/>
            <person name="Heiman D."/>
            <person name="Hepburn T."/>
            <person name="Howarth C."/>
            <person name="Jen D."/>
            <person name="Larson L."/>
            <person name="Mehta T."/>
            <person name="Neiman D."/>
            <person name="Pearson M."/>
            <person name="Roberts A."/>
            <person name="Saif S."/>
            <person name="Shea T."/>
            <person name="Shenoy N."/>
            <person name="Sisk P."/>
            <person name="Stolte C."/>
            <person name="Sykes S."/>
            <person name="Walk T."/>
            <person name="White J."/>
            <person name="Yandava C."/>
            <person name="Haas B."/>
            <person name="Nusbaum C."/>
            <person name="Birren B."/>
        </authorList>
    </citation>
    <scope>NUCLEOTIDE SEQUENCE [LARGE SCALE GENOMIC DNA]</scope>
    <source>
        <strain evidence="5">ATCC 64411 / 73-15</strain>
    </source>
</reference>
<organism evidence="4 5">
    <name type="scientific">Magnaporthiopsis poae (strain ATCC 64411 / 73-15)</name>
    <name type="common">Kentucky bluegrass fungus</name>
    <name type="synonym">Magnaporthe poae</name>
    <dbReference type="NCBI Taxonomy" id="644358"/>
    <lineage>
        <taxon>Eukaryota</taxon>
        <taxon>Fungi</taxon>
        <taxon>Dikarya</taxon>
        <taxon>Ascomycota</taxon>
        <taxon>Pezizomycotina</taxon>
        <taxon>Sordariomycetes</taxon>
        <taxon>Sordariomycetidae</taxon>
        <taxon>Magnaporthales</taxon>
        <taxon>Magnaporthaceae</taxon>
        <taxon>Magnaporthiopsis</taxon>
    </lineage>
</organism>
<proteinExistence type="inferred from homology"/>
<gene>
    <name evidence="3" type="ORF">MAPG_10804</name>
</gene>
<dbReference type="OrthoDB" id="9995306at2759"/>
<dbReference type="Pfam" id="PF09807">
    <property type="entry name" value="ELP6"/>
    <property type="match status" value="1"/>
</dbReference>
<reference evidence="4" key="4">
    <citation type="journal article" date="2015" name="G3 (Bethesda)">
        <title>Genome sequences of three phytopathogenic species of the Magnaporthaceae family of fungi.</title>
        <authorList>
            <person name="Okagaki L.H."/>
            <person name="Nunes C.C."/>
            <person name="Sailsbery J."/>
            <person name="Clay B."/>
            <person name="Brown D."/>
            <person name="John T."/>
            <person name="Oh Y."/>
            <person name="Young N."/>
            <person name="Fitzgerald M."/>
            <person name="Haas B.J."/>
            <person name="Zeng Q."/>
            <person name="Young S."/>
            <person name="Adiconis X."/>
            <person name="Fan L."/>
            <person name="Levin J.Z."/>
            <person name="Mitchell T.K."/>
            <person name="Okubara P.A."/>
            <person name="Farman M.L."/>
            <person name="Kohn L.M."/>
            <person name="Birren B."/>
            <person name="Ma L.-J."/>
            <person name="Dean R.A."/>
        </authorList>
    </citation>
    <scope>NUCLEOTIDE SEQUENCE</scope>
    <source>
        <strain evidence="4">ATCC 64411 / 73-15</strain>
    </source>
</reference>
<dbReference type="OMA" id="LYFIQRD"/>
<dbReference type="AlphaFoldDB" id="A0A0C4EDK2"/>
<dbReference type="Proteomes" id="UP000011715">
    <property type="component" value="Unassembled WGS sequence"/>
</dbReference>
<dbReference type="GO" id="GO:0002098">
    <property type="term" value="P:tRNA wobble uridine modification"/>
    <property type="evidence" value="ECO:0007669"/>
    <property type="project" value="InterPro"/>
</dbReference>
<dbReference type="Gene3D" id="3.40.50.300">
    <property type="entry name" value="P-loop containing nucleotide triphosphate hydrolases"/>
    <property type="match status" value="1"/>
</dbReference>
<comment type="similarity">
    <text evidence="2">Belongs to the ELP6 family.</text>
</comment>
<name>A0A0C4EDK2_MAGP6</name>
<dbReference type="InterPro" id="IPR027417">
    <property type="entry name" value="P-loop_NTPase"/>
</dbReference>
<sequence>MASRLPSLLEQYLALPPEAALIVVTGVVGASTNWLVLRYLCSFLGGSPAGGGDDDDGDGDDTAVLLVSFMRDYSFWRDGAGRLGVDLEALSRKRRFGFLDGLTCLFTGDGGGSVPVPVSQQHPKPLTWSGGSSSITASIIDALEALQQNKTKKKPILIVDQPDLLLAATATTATDVRDMLLDVRERAPGISCVQTFTTIGQGQQQGTGLERAHAALTLGVAHEADILLSLRLLDTGAAGDVGGVLRITRGGGGGLDVEEHEYLYRIGGDGGVRVFERGQ</sequence>
<protein>
    <recommendedName>
        <fullName evidence="6">Elongator complex protein 6</fullName>
    </recommendedName>
</protein>
<dbReference type="STRING" id="644358.A0A0C4EDK2"/>
<dbReference type="GO" id="GO:0033588">
    <property type="term" value="C:elongator holoenzyme complex"/>
    <property type="evidence" value="ECO:0007669"/>
    <property type="project" value="InterPro"/>
</dbReference>
<evidence type="ECO:0000256" key="1">
    <source>
        <dbReference type="ARBA" id="ARBA00005043"/>
    </source>
</evidence>
<dbReference type="eggNOG" id="ENOG502QSI3">
    <property type="taxonomic scope" value="Eukaryota"/>
</dbReference>
<dbReference type="EnsemblFungi" id="MAPG_10804T0">
    <property type="protein sequence ID" value="MAPG_10804T0"/>
    <property type="gene ID" value="MAPG_10804"/>
</dbReference>
<evidence type="ECO:0008006" key="6">
    <source>
        <dbReference type="Google" id="ProtNLM"/>
    </source>
</evidence>
<evidence type="ECO:0000313" key="5">
    <source>
        <dbReference type="Proteomes" id="UP000011715"/>
    </source>
</evidence>
<dbReference type="UniPathway" id="UPA00988"/>
<dbReference type="VEuPathDB" id="FungiDB:MAPG_10804"/>
<accession>A0A0C4EDK2</accession>